<comment type="caution">
    <text evidence="1">The sequence shown here is derived from an EMBL/GenBank/DDBJ whole genome shotgun (WGS) entry which is preliminary data.</text>
</comment>
<evidence type="ECO:0000313" key="2">
    <source>
        <dbReference type="Proteomes" id="UP000002753"/>
    </source>
</evidence>
<protein>
    <submittedName>
        <fullName evidence="1">Uncharacterized protein</fullName>
    </submittedName>
</protein>
<accession>J5RTB1</accession>
<sequence length="101" mass="11252">MESQQLSQDFTGQYGSAVALIEISENSVTTARQVCACHTFIIEVTVVAGECCKLESGISWLTQCRDFCYLVHSAHLIKGVHLCARSHMFNVIQAVHIRRQP</sequence>
<evidence type="ECO:0000313" key="1">
    <source>
        <dbReference type="EMBL" id="EJT42686.1"/>
    </source>
</evidence>
<keyword evidence="2" id="KW-1185">Reference proteome</keyword>
<dbReference type="EMBL" id="AACI03001326">
    <property type="protein sequence ID" value="EJT42686.1"/>
    <property type="molecule type" value="Genomic_DNA"/>
</dbReference>
<name>J5RTB1_SACK1</name>
<reference evidence="2" key="2">
    <citation type="journal article" date="2011" name="G3 (Bethesda)">
        <title>The awesome power of yeast evolutionary genetics: New genome sequences and strain resources for the Saccharomyces sensu stricto genus.</title>
        <authorList>
            <person name="Scannell D.R."/>
            <person name="Zill O.A."/>
            <person name="Rokas A."/>
            <person name="Payen C."/>
            <person name="Dunham M.J."/>
            <person name="Eisen M.B."/>
            <person name="Rine J."/>
            <person name="Johnston M."/>
            <person name="Hittinger C.T."/>
        </authorList>
    </citation>
    <scope>GENOME REANNOTATION</scope>
    <source>
        <strain evidence="2">ATCC MYA-4449 / AS 2.2408 / CBS 8840 / NBRC 1802 / NCYC 2889</strain>
    </source>
</reference>
<gene>
    <name evidence="1" type="ORF">SKUD_175605</name>
</gene>
<reference evidence="1 2" key="1">
    <citation type="journal article" date="2003" name="Science">
        <title>Finding functional features in Saccharomyces genomes by phylogenetic footprinting.</title>
        <authorList>
            <person name="Cliften P.F."/>
            <person name="Sudarsanam P."/>
            <person name="Desikan A."/>
            <person name="Fulton L."/>
            <person name="Fulton B."/>
            <person name="Majors J."/>
            <person name="Waterston R."/>
            <person name="Cohen B.A."/>
            <person name="Johnston M."/>
        </authorList>
    </citation>
    <scope>NUCLEOTIDE SEQUENCE [LARGE SCALE GENOMIC DNA]</scope>
    <source>
        <strain evidence="2">ATCC MYA-4449 / AS 2.2408 / CBS 8840 / NBRC 1802 / NCYC 2889</strain>
    </source>
</reference>
<proteinExistence type="predicted"/>
<organism evidence="1 2">
    <name type="scientific">Saccharomyces kudriavzevii (strain ATCC MYA-4449 / AS 2.2408 / CBS 8840 / NBRC 1802 / NCYC 2889)</name>
    <name type="common">Yeast</name>
    <dbReference type="NCBI Taxonomy" id="226230"/>
    <lineage>
        <taxon>Eukaryota</taxon>
        <taxon>Fungi</taxon>
        <taxon>Dikarya</taxon>
        <taxon>Ascomycota</taxon>
        <taxon>Saccharomycotina</taxon>
        <taxon>Saccharomycetes</taxon>
        <taxon>Saccharomycetales</taxon>
        <taxon>Saccharomycetaceae</taxon>
        <taxon>Saccharomyces</taxon>
    </lineage>
</organism>
<dbReference type="AlphaFoldDB" id="J5RTB1"/>
<dbReference type="HOGENOM" id="CLU_2293291_0_0_1"/>
<dbReference type="Proteomes" id="UP000002753">
    <property type="component" value="Unassembled WGS sequence"/>
</dbReference>